<evidence type="ECO:0008006" key="4">
    <source>
        <dbReference type="Google" id="ProtNLM"/>
    </source>
</evidence>
<accession>A0A6A6JSV4</accession>
<feature type="region of interest" description="Disordered" evidence="1">
    <location>
        <begin position="1"/>
        <end position="29"/>
    </location>
</feature>
<organism evidence="2 3">
    <name type="scientific">Westerdykella ornata</name>
    <dbReference type="NCBI Taxonomy" id="318751"/>
    <lineage>
        <taxon>Eukaryota</taxon>
        <taxon>Fungi</taxon>
        <taxon>Dikarya</taxon>
        <taxon>Ascomycota</taxon>
        <taxon>Pezizomycotina</taxon>
        <taxon>Dothideomycetes</taxon>
        <taxon>Pleosporomycetidae</taxon>
        <taxon>Pleosporales</taxon>
        <taxon>Sporormiaceae</taxon>
        <taxon>Westerdykella</taxon>
    </lineage>
</organism>
<evidence type="ECO:0000313" key="2">
    <source>
        <dbReference type="EMBL" id="KAF2279642.1"/>
    </source>
</evidence>
<gene>
    <name evidence="2" type="ORF">EI97DRAFT_439959</name>
</gene>
<sequence length="250" mass="27803">MPRRSKSRASAPSPQANAQPEYDGGDTSQPFNEDALSGVICTILYGLAGVYLYEGNAASLYRKSRWFREIITYNLVPNSTAITITLDDNDDRAVYDMLRFIHEQPLEELHAEGRSGLNTVISAVNLFKLADRYGIAGLEDVAAKERFPEALLLYLAPSDITVWNPRKDEVKQELLYIIKMVYAMASTVAERTEHPLWAALWEAAIRQDLDIGSKPSGTVTEVSLNAVLAEFMAGDHLARSIMPYLHIGHS</sequence>
<evidence type="ECO:0000256" key="1">
    <source>
        <dbReference type="SAM" id="MobiDB-lite"/>
    </source>
</evidence>
<dbReference type="GeneID" id="54552767"/>
<keyword evidence="3" id="KW-1185">Reference proteome</keyword>
<proteinExistence type="predicted"/>
<dbReference type="AlphaFoldDB" id="A0A6A6JSV4"/>
<dbReference type="EMBL" id="ML986486">
    <property type="protein sequence ID" value="KAF2279642.1"/>
    <property type="molecule type" value="Genomic_DNA"/>
</dbReference>
<evidence type="ECO:0000313" key="3">
    <source>
        <dbReference type="Proteomes" id="UP000800097"/>
    </source>
</evidence>
<reference evidence="2" key="1">
    <citation type="journal article" date="2020" name="Stud. Mycol.">
        <title>101 Dothideomycetes genomes: a test case for predicting lifestyles and emergence of pathogens.</title>
        <authorList>
            <person name="Haridas S."/>
            <person name="Albert R."/>
            <person name="Binder M."/>
            <person name="Bloem J."/>
            <person name="Labutti K."/>
            <person name="Salamov A."/>
            <person name="Andreopoulos B."/>
            <person name="Baker S."/>
            <person name="Barry K."/>
            <person name="Bills G."/>
            <person name="Bluhm B."/>
            <person name="Cannon C."/>
            <person name="Castanera R."/>
            <person name="Culley D."/>
            <person name="Daum C."/>
            <person name="Ezra D."/>
            <person name="Gonzalez J."/>
            <person name="Henrissat B."/>
            <person name="Kuo A."/>
            <person name="Liang C."/>
            <person name="Lipzen A."/>
            <person name="Lutzoni F."/>
            <person name="Magnuson J."/>
            <person name="Mondo S."/>
            <person name="Nolan M."/>
            <person name="Ohm R."/>
            <person name="Pangilinan J."/>
            <person name="Park H.-J."/>
            <person name="Ramirez L."/>
            <person name="Alfaro M."/>
            <person name="Sun H."/>
            <person name="Tritt A."/>
            <person name="Yoshinaga Y."/>
            <person name="Zwiers L.-H."/>
            <person name="Turgeon B."/>
            <person name="Goodwin S."/>
            <person name="Spatafora J."/>
            <person name="Crous P."/>
            <person name="Grigoriev I."/>
        </authorList>
    </citation>
    <scope>NUCLEOTIDE SEQUENCE</scope>
    <source>
        <strain evidence="2">CBS 379.55</strain>
    </source>
</reference>
<dbReference type="InterPro" id="IPR011333">
    <property type="entry name" value="SKP1/BTB/POZ_sf"/>
</dbReference>
<dbReference type="RefSeq" id="XP_033657181.1">
    <property type="nucleotide sequence ID" value="XM_033799592.1"/>
</dbReference>
<dbReference type="Gene3D" id="3.30.710.10">
    <property type="entry name" value="Potassium Channel Kv1.1, Chain A"/>
    <property type="match status" value="1"/>
</dbReference>
<dbReference type="OrthoDB" id="6359816at2759"/>
<dbReference type="Proteomes" id="UP000800097">
    <property type="component" value="Unassembled WGS sequence"/>
</dbReference>
<feature type="compositionally biased region" description="Low complexity" evidence="1">
    <location>
        <begin position="8"/>
        <end position="20"/>
    </location>
</feature>
<protein>
    <recommendedName>
        <fullName evidence="4">BTB domain-containing protein</fullName>
    </recommendedName>
</protein>
<name>A0A6A6JSV4_WESOR</name>